<evidence type="ECO:0000256" key="1">
    <source>
        <dbReference type="SAM" id="Phobius"/>
    </source>
</evidence>
<keyword evidence="1" id="KW-1133">Transmembrane helix</keyword>
<dbReference type="OrthoDB" id="9787346at2"/>
<feature type="transmembrane region" description="Helical" evidence="1">
    <location>
        <begin position="222"/>
        <end position="239"/>
    </location>
</feature>
<feature type="transmembrane region" description="Helical" evidence="1">
    <location>
        <begin position="99"/>
        <end position="120"/>
    </location>
</feature>
<gene>
    <name evidence="2" type="ORF">E2636_01210</name>
</gene>
<feature type="transmembrane region" description="Helical" evidence="1">
    <location>
        <begin position="161"/>
        <end position="182"/>
    </location>
</feature>
<proteinExistence type="predicted"/>
<feature type="transmembrane region" description="Helical" evidence="1">
    <location>
        <begin position="59"/>
        <end position="79"/>
    </location>
</feature>
<name>A0A4P6ZUF4_9BACL</name>
<dbReference type="Proteomes" id="UP000294292">
    <property type="component" value="Chromosome"/>
</dbReference>
<feature type="transmembrane region" description="Helical" evidence="1">
    <location>
        <begin position="6"/>
        <end position="26"/>
    </location>
</feature>
<feature type="transmembrane region" description="Helical" evidence="1">
    <location>
        <begin position="188"/>
        <end position="210"/>
    </location>
</feature>
<protein>
    <recommendedName>
        <fullName evidence="4">ZIP family metal transporter</fullName>
    </recommendedName>
</protein>
<keyword evidence="1" id="KW-0472">Membrane</keyword>
<feature type="transmembrane region" description="Helical" evidence="1">
    <location>
        <begin position="35"/>
        <end position="53"/>
    </location>
</feature>
<evidence type="ECO:0000313" key="2">
    <source>
        <dbReference type="EMBL" id="QBP39857.1"/>
    </source>
</evidence>
<evidence type="ECO:0000313" key="3">
    <source>
        <dbReference type="Proteomes" id="UP000294292"/>
    </source>
</evidence>
<evidence type="ECO:0008006" key="4">
    <source>
        <dbReference type="Google" id="ProtNLM"/>
    </source>
</evidence>
<organism evidence="2 3">
    <name type="scientific">Paenisporosarcina antarctica</name>
    <dbReference type="NCBI Taxonomy" id="417367"/>
    <lineage>
        <taxon>Bacteria</taxon>
        <taxon>Bacillati</taxon>
        <taxon>Bacillota</taxon>
        <taxon>Bacilli</taxon>
        <taxon>Bacillales</taxon>
        <taxon>Caryophanaceae</taxon>
        <taxon>Paenisporosarcina</taxon>
    </lineage>
</organism>
<dbReference type="AlphaFoldDB" id="A0A4P6ZUF4"/>
<keyword evidence="1" id="KW-0812">Transmembrane</keyword>
<dbReference type="EMBL" id="CP038015">
    <property type="protein sequence ID" value="QBP39857.1"/>
    <property type="molecule type" value="Genomic_DNA"/>
</dbReference>
<dbReference type="KEGG" id="panc:E2636_01210"/>
<sequence>MSSIWVVGTLFTTLGFGIGGIIAMLLKGVQKQTDAVYSICAGLILGLISFEVAPEAIKLGNWVTFSLGILIGVVLYQIIHKSFKVLLVPAKSGAKRSSLYTGMMLMIFITFHNLPIGIILGSNQEATLSLSILKTIFLHNIPEGIIVFTPFFMAGLGIWPLVFFSIIVALPVGFGAYFGSTLHIDNPFFWSVFISMSIGMIYMVTVKEILTDSIKASTSIRVFLLAAIGFGCIGAYFVFI</sequence>
<accession>A0A4P6ZUF4</accession>
<dbReference type="RefSeq" id="WP_134208250.1">
    <property type="nucleotide sequence ID" value="NZ_CP038015.1"/>
</dbReference>
<reference evidence="2 3" key="1">
    <citation type="submission" date="2019-03" db="EMBL/GenBank/DDBJ databases">
        <title>Complete genome sequence of Paenisporosarcina antarctica CGMCC 1.6503T.</title>
        <authorList>
            <person name="Rong J.-C."/>
            <person name="Chi N.-Y."/>
            <person name="Zhang Q.-F."/>
        </authorList>
    </citation>
    <scope>NUCLEOTIDE SEQUENCE [LARGE SCALE GENOMIC DNA]</scope>
    <source>
        <strain evidence="2 3">CGMCC 1.6503</strain>
    </source>
</reference>
<keyword evidence="3" id="KW-1185">Reference proteome</keyword>